<evidence type="ECO:0000313" key="7">
    <source>
        <dbReference type="EMBL" id="MBR7796124.1"/>
    </source>
</evidence>
<evidence type="ECO:0000256" key="2">
    <source>
        <dbReference type="ARBA" id="ARBA00023015"/>
    </source>
</evidence>
<evidence type="ECO:0000256" key="3">
    <source>
        <dbReference type="ARBA" id="ARBA00023159"/>
    </source>
</evidence>
<dbReference type="InterPro" id="IPR011608">
    <property type="entry name" value="PRD"/>
</dbReference>
<dbReference type="Pfam" id="PF05043">
    <property type="entry name" value="Mga"/>
    <property type="match status" value="1"/>
</dbReference>
<dbReference type="InterPro" id="IPR007737">
    <property type="entry name" value="Mga_HTH"/>
</dbReference>
<dbReference type="EMBL" id="JAGSOT010000021">
    <property type="protein sequence ID" value="MBR7796124.1"/>
    <property type="molecule type" value="Genomic_DNA"/>
</dbReference>
<dbReference type="InterPro" id="IPR036388">
    <property type="entry name" value="WH-like_DNA-bd_sf"/>
</dbReference>
<keyword evidence="8" id="KW-1185">Reference proteome</keyword>
<dbReference type="InterPro" id="IPR016152">
    <property type="entry name" value="PTrfase/Anion_transptr"/>
</dbReference>
<evidence type="ECO:0000256" key="1">
    <source>
        <dbReference type="ARBA" id="ARBA00022737"/>
    </source>
</evidence>
<dbReference type="InterPro" id="IPR036634">
    <property type="entry name" value="PRD_sf"/>
</dbReference>
<keyword evidence="4" id="KW-0804">Transcription</keyword>
<feature type="domain" description="PTS EIIA type-2" evidence="5">
    <location>
        <begin position="499"/>
        <end position="639"/>
    </location>
</feature>
<organism evidence="7 8">
    <name type="scientific">Virgibacillus salarius</name>
    <dbReference type="NCBI Taxonomy" id="447199"/>
    <lineage>
        <taxon>Bacteria</taxon>
        <taxon>Bacillati</taxon>
        <taxon>Bacillota</taxon>
        <taxon>Bacilli</taxon>
        <taxon>Bacillales</taxon>
        <taxon>Bacillaceae</taxon>
        <taxon>Virgibacillus</taxon>
    </lineage>
</organism>
<evidence type="ECO:0000259" key="5">
    <source>
        <dbReference type="PROSITE" id="PS51094"/>
    </source>
</evidence>
<comment type="caution">
    <text evidence="7">The sequence shown here is derived from an EMBL/GenBank/DDBJ whole genome shotgun (WGS) entry which is preliminary data.</text>
</comment>
<evidence type="ECO:0000313" key="8">
    <source>
        <dbReference type="Proteomes" id="UP000675284"/>
    </source>
</evidence>
<gene>
    <name evidence="7" type="ORF">KCX74_08720</name>
</gene>
<dbReference type="PROSITE" id="PS51094">
    <property type="entry name" value="PTS_EIIA_TYPE_2"/>
    <property type="match status" value="1"/>
</dbReference>
<dbReference type="SUPFAM" id="SSF55804">
    <property type="entry name" value="Phoshotransferase/anion transport protein"/>
    <property type="match status" value="1"/>
</dbReference>
<sequence length="644" mass="74929">MRKDKKELLIEYLQEKNDWVQTKELTELLNISPRTLRNYISLFNHPSSDVHIESSHLGYRFVGFRKNDMPHEKKSEASRSVIQTPSQRMYYMLQQLVLLPEGIDLFEISDYLHISMPTVERDMQSCRSFLKNFDLQLCRKKDQLSLSGLERNKRKLMSAIYFKEYNTTFYNIIDLEEVYDYDLHAFRDRLLQILNNHGLDINEYTIGNIIYHIVISIERIKDEQYIQKFSYEFEQPLIPAEVLTEVKHLIEDYFHVFISNAEMNYLQSLLASKTTINLKDERSTNLFNSFINEKYIHLVQKIIEKVNDSYLVDLADEEFQAKFALHIKNMAVRAASGFSSKNPLTQTIKTSSPLIYDLAVFISNIITEEEHVKLPEDEITYIALHVGSCLELKQHTMTKIQAILITPGYYDIHKDIQKKIRKHVGNQITFKQVITQMDYQLSMNADMIITTMPTTASGNTPTLTISPFVSDYDLIKIRDEIERLKAAKARARMKQQLLSLFDERLFVRGKSFANETETINYLGKKMIDHGLVPKNYLGDVLKREKMSSTAFNQIVAVPHSMKMDALQTTIAILIPKQPIHWGESDNVRIVSLIAMSQKERKIYREIYDEYIKVLTNPANVSQLATSTNFQEFIDQLSILMGNDA</sequence>
<dbReference type="Proteomes" id="UP000675284">
    <property type="component" value="Unassembled WGS sequence"/>
</dbReference>
<dbReference type="SUPFAM" id="SSF63520">
    <property type="entry name" value="PTS-regulatory domain, PRD"/>
    <property type="match status" value="2"/>
</dbReference>
<feature type="domain" description="PRD" evidence="6">
    <location>
        <begin position="290"/>
        <end position="396"/>
    </location>
</feature>
<dbReference type="PROSITE" id="PS51372">
    <property type="entry name" value="PRD_2"/>
    <property type="match status" value="1"/>
</dbReference>
<dbReference type="Pfam" id="PF08280">
    <property type="entry name" value="HTH_Mga"/>
    <property type="match status" value="1"/>
</dbReference>
<dbReference type="PANTHER" id="PTHR30185">
    <property type="entry name" value="CRYPTIC BETA-GLUCOSIDE BGL OPERON ANTITERMINATOR"/>
    <property type="match status" value="1"/>
</dbReference>
<dbReference type="CDD" id="cd00211">
    <property type="entry name" value="PTS_IIA_fru"/>
    <property type="match status" value="1"/>
</dbReference>
<dbReference type="PANTHER" id="PTHR30185:SF12">
    <property type="entry name" value="TRANSCRIPTIONAL REGULATOR MANR"/>
    <property type="match status" value="1"/>
</dbReference>
<dbReference type="InterPro" id="IPR013199">
    <property type="entry name" value="HTH_Mga_DNA-bd_dom"/>
</dbReference>
<evidence type="ECO:0000259" key="6">
    <source>
        <dbReference type="PROSITE" id="PS51372"/>
    </source>
</evidence>
<dbReference type="Gene3D" id="1.10.10.10">
    <property type="entry name" value="Winged helix-like DNA-binding domain superfamily/Winged helix DNA-binding domain"/>
    <property type="match status" value="1"/>
</dbReference>
<dbReference type="GO" id="GO:0006355">
    <property type="term" value="P:regulation of DNA-templated transcription"/>
    <property type="evidence" value="ECO:0007669"/>
    <property type="project" value="InterPro"/>
</dbReference>
<accession>A0A941DVZ2</accession>
<dbReference type="InterPro" id="IPR002178">
    <property type="entry name" value="PTS_EIIA_type-2_dom"/>
</dbReference>
<dbReference type="Gene3D" id="1.10.1790.10">
    <property type="entry name" value="PRD domain"/>
    <property type="match status" value="1"/>
</dbReference>
<keyword evidence="7" id="KW-0762">Sugar transport</keyword>
<dbReference type="Gene3D" id="3.40.930.10">
    <property type="entry name" value="Mannitol-specific EII, Chain A"/>
    <property type="match status" value="1"/>
</dbReference>
<keyword evidence="7" id="KW-0813">Transport</keyword>
<dbReference type="Pfam" id="PF00874">
    <property type="entry name" value="PRD"/>
    <property type="match status" value="1"/>
</dbReference>
<protein>
    <submittedName>
        <fullName evidence="7">PTS sugar transporter subunit IIA</fullName>
    </submittedName>
</protein>
<reference evidence="7" key="1">
    <citation type="submission" date="2021-04" db="EMBL/GenBank/DDBJ databases">
        <title>Isolation and polyphasic classification of algal microorganism.</title>
        <authorList>
            <person name="Wang S."/>
        </authorList>
    </citation>
    <scope>NUCLEOTIDE SEQUENCE</scope>
    <source>
        <strain evidence="7">720a</strain>
    </source>
</reference>
<dbReference type="InterPro" id="IPR050661">
    <property type="entry name" value="BglG_antiterminators"/>
</dbReference>
<dbReference type="RefSeq" id="WP_166530295.1">
    <property type="nucleotide sequence ID" value="NZ_JAGSOT010000021.1"/>
</dbReference>
<dbReference type="AlphaFoldDB" id="A0A941DVZ2"/>
<evidence type="ECO:0000256" key="4">
    <source>
        <dbReference type="ARBA" id="ARBA00023163"/>
    </source>
</evidence>
<proteinExistence type="predicted"/>
<dbReference type="Pfam" id="PF00359">
    <property type="entry name" value="PTS_EIIA_2"/>
    <property type="match status" value="1"/>
</dbReference>
<name>A0A941DVZ2_9BACI</name>
<keyword evidence="2" id="KW-0805">Transcription regulation</keyword>
<keyword evidence="1" id="KW-0677">Repeat</keyword>
<keyword evidence="3" id="KW-0010">Activator</keyword>